<dbReference type="OrthoDB" id="3469560at2"/>
<keyword evidence="3" id="KW-0808">Transferase</keyword>
<dbReference type="GO" id="GO:0017000">
    <property type="term" value="P:antibiotic biosynthetic process"/>
    <property type="evidence" value="ECO:0007669"/>
    <property type="project" value="UniProtKB-KW"/>
</dbReference>
<dbReference type="CDD" id="cd00609">
    <property type="entry name" value="AAT_like"/>
    <property type="match status" value="1"/>
</dbReference>
<dbReference type="InterPro" id="IPR004839">
    <property type="entry name" value="Aminotransferase_I/II_large"/>
</dbReference>
<protein>
    <submittedName>
        <fullName evidence="3">Pyridoxal phosphate-dependent aminotransferase</fullName>
    </submittedName>
</protein>
<comment type="caution">
    <text evidence="3">The sequence shown here is derived from an EMBL/GenBank/DDBJ whole genome shotgun (WGS) entry which is preliminary data.</text>
</comment>
<reference evidence="3 4" key="1">
    <citation type="submission" date="2019-02" db="EMBL/GenBank/DDBJ databases">
        <title>Draft genome sequence of Amycolatopsis sp. 8-3EHSu isolated from roots of Suaeda maritima.</title>
        <authorList>
            <person name="Duangmal K."/>
            <person name="Chantavorakit T."/>
        </authorList>
    </citation>
    <scope>NUCLEOTIDE SEQUENCE [LARGE SCALE GENOMIC DNA]</scope>
    <source>
        <strain evidence="3 4">8-3EHSu</strain>
    </source>
</reference>
<feature type="domain" description="Aminotransferase class I/classII large" evidence="2">
    <location>
        <begin position="134"/>
        <end position="349"/>
    </location>
</feature>
<dbReference type="RefSeq" id="WP_130475773.1">
    <property type="nucleotide sequence ID" value="NZ_SFCC01000006.1"/>
</dbReference>
<name>A0A4Q7J781_9PSEU</name>
<evidence type="ECO:0000256" key="1">
    <source>
        <dbReference type="ARBA" id="ARBA00023194"/>
    </source>
</evidence>
<accession>A0A4Q7J781</accession>
<dbReference type="InterPro" id="IPR015421">
    <property type="entry name" value="PyrdxlP-dep_Trfase_major"/>
</dbReference>
<dbReference type="InterPro" id="IPR015424">
    <property type="entry name" value="PyrdxlP-dep_Trfase"/>
</dbReference>
<dbReference type="GO" id="GO:0030170">
    <property type="term" value="F:pyridoxal phosphate binding"/>
    <property type="evidence" value="ECO:0007669"/>
    <property type="project" value="InterPro"/>
</dbReference>
<evidence type="ECO:0000313" key="3">
    <source>
        <dbReference type="EMBL" id="RZQ63520.1"/>
    </source>
</evidence>
<proteinExistence type="predicted"/>
<dbReference type="Proteomes" id="UP000292003">
    <property type="component" value="Unassembled WGS sequence"/>
</dbReference>
<evidence type="ECO:0000313" key="4">
    <source>
        <dbReference type="Proteomes" id="UP000292003"/>
    </source>
</evidence>
<keyword evidence="3" id="KW-0032">Aminotransferase</keyword>
<dbReference type="GO" id="GO:0008483">
    <property type="term" value="F:transaminase activity"/>
    <property type="evidence" value="ECO:0007669"/>
    <property type="project" value="UniProtKB-KW"/>
</dbReference>
<dbReference type="EMBL" id="SFCC01000006">
    <property type="protein sequence ID" value="RZQ63520.1"/>
    <property type="molecule type" value="Genomic_DNA"/>
</dbReference>
<sequence length="440" mass="48168">MNAQQNFAALVMDDLLPSRMPDVRLIRDYLADGCPHGDPLCFSFGETWNQVPPGLVAHVDANRPAAHGYQLSMYGLPALRRAILEHVVTGQRVPGAAVPGKDFQVAATWTGTRSAMFDFGRYLLDEDRGDNRQPVVLAAGPSWDYEGVFGALGYQVRYGVLDPADGFRPDAAAFGRLATEIAMSADQKLALVVVNTQHNPTAVNWSPEFTGTLIDLALATGAGLLLDDAYFAVHDPEVEPTSALALLLERLPGAPAAAARRWLCVRSLGKQFHCNGWGIGALVAAPDVLDLLVNRYRLHSGLMYGGVHQEAMAGWLADPASAAFLAVQRVGYADKRRQVDRLFRELLGFPDGVYPGECTSYLMFELPRAYAELPDGCERFRDDCFAETGVLFAPAWPWPYSTGAKPLPAMRMYLGPEPRRIDEGLVRLARAGFRYDMPAR</sequence>
<dbReference type="AlphaFoldDB" id="A0A4Q7J781"/>
<keyword evidence="4" id="KW-1185">Reference proteome</keyword>
<dbReference type="Gene3D" id="3.40.640.10">
    <property type="entry name" value="Type I PLP-dependent aspartate aminotransferase-like (Major domain)"/>
    <property type="match status" value="1"/>
</dbReference>
<keyword evidence="1" id="KW-0045">Antibiotic biosynthesis</keyword>
<dbReference type="Pfam" id="PF00155">
    <property type="entry name" value="Aminotran_1_2"/>
    <property type="match status" value="1"/>
</dbReference>
<organism evidence="3 4">
    <name type="scientific">Amycolatopsis suaedae</name>
    <dbReference type="NCBI Taxonomy" id="2510978"/>
    <lineage>
        <taxon>Bacteria</taxon>
        <taxon>Bacillati</taxon>
        <taxon>Actinomycetota</taxon>
        <taxon>Actinomycetes</taxon>
        <taxon>Pseudonocardiales</taxon>
        <taxon>Pseudonocardiaceae</taxon>
        <taxon>Amycolatopsis</taxon>
    </lineage>
</organism>
<dbReference type="SUPFAM" id="SSF53383">
    <property type="entry name" value="PLP-dependent transferases"/>
    <property type="match status" value="1"/>
</dbReference>
<dbReference type="InterPro" id="IPR015422">
    <property type="entry name" value="PyrdxlP-dep_Trfase_small"/>
</dbReference>
<evidence type="ECO:0000259" key="2">
    <source>
        <dbReference type="Pfam" id="PF00155"/>
    </source>
</evidence>
<dbReference type="Gene3D" id="3.90.1150.10">
    <property type="entry name" value="Aspartate Aminotransferase, domain 1"/>
    <property type="match status" value="1"/>
</dbReference>
<gene>
    <name evidence="3" type="ORF">EWH70_13930</name>
</gene>